<feature type="region of interest" description="Disordered" evidence="1">
    <location>
        <begin position="1"/>
        <end position="31"/>
    </location>
</feature>
<evidence type="ECO:0000256" key="1">
    <source>
        <dbReference type="SAM" id="MobiDB-lite"/>
    </source>
</evidence>
<accession>A0ABN9L6Y0</accession>
<feature type="compositionally biased region" description="Basic and acidic residues" evidence="1">
    <location>
        <begin position="135"/>
        <end position="146"/>
    </location>
</feature>
<name>A0ABN9L6Y0_9NEOB</name>
<dbReference type="PANTHER" id="PTHR47503">
    <property type="entry name" value="PURKINJE CELL PROTEIN 2"/>
    <property type="match status" value="1"/>
</dbReference>
<dbReference type="EMBL" id="CAUEEQ010010804">
    <property type="protein sequence ID" value="CAJ0934813.1"/>
    <property type="molecule type" value="Genomic_DNA"/>
</dbReference>
<evidence type="ECO:0000313" key="3">
    <source>
        <dbReference type="Proteomes" id="UP001176940"/>
    </source>
</evidence>
<gene>
    <name evidence="2" type="ORF">RIMI_LOCUS6088417</name>
</gene>
<dbReference type="InterPro" id="IPR042168">
    <property type="entry name" value="Pcp2"/>
</dbReference>
<sequence>MEPVVDGAPEDDQARKNSLTDSESGTLPEVPKEQEGFFNLLSHVQGGRIDDQRCSIQIVHSRGDQDGKNNIPNTHGFDLWGMVTVFLSTATAAPPPEMNHLMDMLAHSQSRRLDDQRAEFIQSPSYPDTMPSRRVSHDNGGLKDADAQAVPFTGEDYFSFINQVHSRHLKNPGGRNQKS</sequence>
<organism evidence="2 3">
    <name type="scientific">Ranitomeya imitator</name>
    <name type="common">mimic poison frog</name>
    <dbReference type="NCBI Taxonomy" id="111125"/>
    <lineage>
        <taxon>Eukaryota</taxon>
        <taxon>Metazoa</taxon>
        <taxon>Chordata</taxon>
        <taxon>Craniata</taxon>
        <taxon>Vertebrata</taxon>
        <taxon>Euteleostomi</taxon>
        <taxon>Amphibia</taxon>
        <taxon>Batrachia</taxon>
        <taxon>Anura</taxon>
        <taxon>Neobatrachia</taxon>
        <taxon>Hyloidea</taxon>
        <taxon>Dendrobatidae</taxon>
        <taxon>Dendrobatinae</taxon>
        <taxon>Ranitomeya</taxon>
    </lineage>
</organism>
<proteinExistence type="predicted"/>
<comment type="caution">
    <text evidence="2">The sequence shown here is derived from an EMBL/GenBank/DDBJ whole genome shotgun (WGS) entry which is preliminary data.</text>
</comment>
<feature type="compositionally biased region" description="Polar residues" evidence="1">
    <location>
        <begin position="16"/>
        <end position="25"/>
    </location>
</feature>
<feature type="region of interest" description="Disordered" evidence="1">
    <location>
        <begin position="122"/>
        <end position="146"/>
    </location>
</feature>
<dbReference type="Gene3D" id="1.25.40.10">
    <property type="entry name" value="Tetratricopeptide repeat domain"/>
    <property type="match status" value="1"/>
</dbReference>
<dbReference type="Pfam" id="PF02188">
    <property type="entry name" value="GoLoco"/>
    <property type="match status" value="2"/>
</dbReference>
<dbReference type="InterPro" id="IPR011990">
    <property type="entry name" value="TPR-like_helical_dom_sf"/>
</dbReference>
<evidence type="ECO:0000313" key="2">
    <source>
        <dbReference type="EMBL" id="CAJ0934813.1"/>
    </source>
</evidence>
<protein>
    <submittedName>
        <fullName evidence="2">Uncharacterized protein</fullName>
    </submittedName>
</protein>
<reference evidence="2" key="1">
    <citation type="submission" date="2023-07" db="EMBL/GenBank/DDBJ databases">
        <authorList>
            <person name="Stuckert A."/>
        </authorList>
    </citation>
    <scope>NUCLEOTIDE SEQUENCE</scope>
</reference>
<keyword evidence="3" id="KW-1185">Reference proteome</keyword>
<dbReference type="PANTHER" id="PTHR47503:SF1">
    <property type="entry name" value="PURKINJE CELL PROTEIN 2 HOMOLOG"/>
    <property type="match status" value="1"/>
</dbReference>
<dbReference type="Proteomes" id="UP001176940">
    <property type="component" value="Unassembled WGS sequence"/>
</dbReference>
<dbReference type="PROSITE" id="PS50877">
    <property type="entry name" value="GOLOCO"/>
    <property type="match status" value="2"/>
</dbReference>
<dbReference type="SMART" id="SM00390">
    <property type="entry name" value="GoLoco"/>
    <property type="match status" value="2"/>
</dbReference>
<dbReference type="InterPro" id="IPR003109">
    <property type="entry name" value="GoLoco_motif"/>
</dbReference>